<evidence type="ECO:0000259" key="2">
    <source>
        <dbReference type="PROSITE" id="PS50160"/>
    </source>
</evidence>
<evidence type="ECO:0000313" key="3">
    <source>
        <dbReference type="EMBL" id="MFC0393303.1"/>
    </source>
</evidence>
<dbReference type="Gene3D" id="3.30.1490.70">
    <property type="match status" value="1"/>
</dbReference>
<dbReference type="PANTHER" id="PTHR45997:SF1">
    <property type="entry name" value="DNA LIGASE 4"/>
    <property type="match status" value="1"/>
</dbReference>
<dbReference type="CDD" id="cd07906">
    <property type="entry name" value="Adenylation_DNA_ligase_LigD_LigC"/>
    <property type="match status" value="1"/>
</dbReference>
<dbReference type="Pfam" id="PF01068">
    <property type="entry name" value="DNA_ligase_A_M"/>
    <property type="match status" value="1"/>
</dbReference>
<keyword evidence="4" id="KW-1185">Reference proteome</keyword>
<comment type="caution">
    <text evidence="3">The sequence shown here is derived from an EMBL/GenBank/DDBJ whole genome shotgun (WGS) entry which is preliminary data.</text>
</comment>
<dbReference type="InterPro" id="IPR012310">
    <property type="entry name" value="DNA_ligase_ATP-dep_cent"/>
</dbReference>
<dbReference type="Proteomes" id="UP001589818">
    <property type="component" value="Unassembled WGS sequence"/>
</dbReference>
<dbReference type="RefSeq" id="WP_204822095.1">
    <property type="nucleotide sequence ID" value="NZ_JANHOF010000029.1"/>
</dbReference>
<dbReference type="EMBL" id="JBHLVF010000032">
    <property type="protein sequence ID" value="MFC0393303.1"/>
    <property type="molecule type" value="Genomic_DNA"/>
</dbReference>
<proteinExistence type="predicted"/>
<dbReference type="PROSITE" id="PS00697">
    <property type="entry name" value="DNA_LIGASE_A1"/>
    <property type="match status" value="1"/>
</dbReference>
<dbReference type="Gene3D" id="3.30.470.30">
    <property type="entry name" value="DNA ligase/mRNA capping enzyme"/>
    <property type="match status" value="1"/>
</dbReference>
<gene>
    <name evidence="3" type="ORF">ACFFJ8_18220</name>
</gene>
<keyword evidence="3" id="KW-0436">Ligase</keyword>
<dbReference type="InterPro" id="IPR016059">
    <property type="entry name" value="DNA_ligase_ATP-dep_CS"/>
</dbReference>
<sequence length="311" mass="35719">MLFRAIEPMLLTSHKVIPISLTDQRMLYEAKYDGWRILIHKEDERIDVFTRGGMNVTRAFPEFQSLAPQIQARTAILDGEGICLDASGNRPVLERFSARAQLRQPFRIMAKAKQSPVSFMCFDILYASGESVASRTLLERKQLLTNLINVNAHIQVSPYTIGDGRGLFDWTKENHWEGIVAKVVKGSQSRYIVGHRSTSWIKWKHRKQIQCSIVGYAIRPFRIFVTESKGPVTMVEYGFNPEEKRALMNVAKQLHKDRIGSVQWLMPGFSCWIEFLEHTESGHLRDAVFRGFVLQDMSPSTMKLREMGKIE</sequence>
<accession>A0ABV6JBL9</accession>
<dbReference type="PROSITE" id="PS50160">
    <property type="entry name" value="DNA_LIGASE_A3"/>
    <property type="match status" value="1"/>
</dbReference>
<name>A0ABV6JBL9_9BACL</name>
<comment type="catalytic activity">
    <reaction evidence="1">
        <text>ATP + (deoxyribonucleotide)n-3'-hydroxyl + 5'-phospho-(deoxyribonucleotide)m = (deoxyribonucleotide)n+m + AMP + diphosphate.</text>
        <dbReference type="EC" id="6.5.1.1"/>
    </reaction>
</comment>
<evidence type="ECO:0000256" key="1">
    <source>
        <dbReference type="ARBA" id="ARBA00034003"/>
    </source>
</evidence>
<dbReference type="InterPro" id="IPR029710">
    <property type="entry name" value="LIG4"/>
</dbReference>
<dbReference type="SUPFAM" id="SSF56091">
    <property type="entry name" value="DNA ligase/mRNA capping enzyme, catalytic domain"/>
    <property type="match status" value="1"/>
</dbReference>
<dbReference type="InterPro" id="IPR012340">
    <property type="entry name" value="NA-bd_OB-fold"/>
</dbReference>
<reference evidence="3 4" key="1">
    <citation type="submission" date="2024-09" db="EMBL/GenBank/DDBJ databases">
        <authorList>
            <person name="Sun Q."/>
            <person name="Mori K."/>
        </authorList>
    </citation>
    <scope>NUCLEOTIDE SEQUENCE [LARGE SCALE GENOMIC DNA]</scope>
    <source>
        <strain evidence="3 4">CCM 4839</strain>
    </source>
</reference>
<protein>
    <submittedName>
        <fullName evidence="3">DNA ligase</fullName>
    </submittedName>
</protein>
<evidence type="ECO:0000313" key="4">
    <source>
        <dbReference type="Proteomes" id="UP001589818"/>
    </source>
</evidence>
<feature type="domain" description="ATP-dependent DNA ligase family profile" evidence="2">
    <location>
        <begin position="110"/>
        <end position="204"/>
    </location>
</feature>
<dbReference type="PANTHER" id="PTHR45997">
    <property type="entry name" value="DNA LIGASE 4"/>
    <property type="match status" value="1"/>
</dbReference>
<dbReference type="SUPFAM" id="SSF50249">
    <property type="entry name" value="Nucleic acid-binding proteins"/>
    <property type="match status" value="1"/>
</dbReference>
<dbReference type="GO" id="GO:0016874">
    <property type="term" value="F:ligase activity"/>
    <property type="evidence" value="ECO:0007669"/>
    <property type="project" value="UniProtKB-KW"/>
</dbReference>
<organism evidence="3 4">
    <name type="scientific">Paenibacillus mendelii</name>
    <dbReference type="NCBI Taxonomy" id="206163"/>
    <lineage>
        <taxon>Bacteria</taxon>
        <taxon>Bacillati</taxon>
        <taxon>Bacillota</taxon>
        <taxon>Bacilli</taxon>
        <taxon>Bacillales</taxon>
        <taxon>Paenibacillaceae</taxon>
        <taxon>Paenibacillus</taxon>
    </lineage>
</organism>